<gene>
    <name evidence="1" type="ORF">N47_G37310</name>
</gene>
<dbReference type="AlphaFoldDB" id="E1YCW3"/>
<name>E1YCW3_9BACT</name>
<sequence length="48" mass="6024">MARRRKHKRCFYSLSNCHKSVPIGYGYLRYNKKFWKKMENIDKPFFSY</sequence>
<organism evidence="1">
    <name type="scientific">uncultured Desulfobacterium sp</name>
    <dbReference type="NCBI Taxonomy" id="201089"/>
    <lineage>
        <taxon>Bacteria</taxon>
        <taxon>Pseudomonadati</taxon>
        <taxon>Thermodesulfobacteriota</taxon>
        <taxon>Desulfobacteria</taxon>
        <taxon>Desulfobacterales</taxon>
        <taxon>Desulfobacteriaceae</taxon>
        <taxon>Desulfobacterium</taxon>
        <taxon>environmental samples</taxon>
    </lineage>
</organism>
<accession>E1YCW3</accession>
<evidence type="ECO:0000313" key="1">
    <source>
        <dbReference type="EMBL" id="CBX28407.1"/>
    </source>
</evidence>
<protein>
    <submittedName>
        <fullName evidence="1">Uncharacterized protein</fullName>
    </submittedName>
</protein>
<proteinExistence type="predicted"/>
<dbReference type="EMBL" id="FR695868">
    <property type="protein sequence ID" value="CBX28407.1"/>
    <property type="molecule type" value="Genomic_DNA"/>
</dbReference>
<reference evidence="1" key="1">
    <citation type="journal article" date="2011" name="Environ. Microbiol.">
        <title>Genomic insights into the metabolic potential of the polycyclic aromatic hydrocarbon degrading sulfate-reducing Deltaproteobacterium N47.</title>
        <authorList>
            <person name="Bergmann F."/>
            <person name="Selesi D."/>
            <person name="Weinmaier T."/>
            <person name="Tischler P."/>
            <person name="Rattei T."/>
            <person name="Meckenstock R.U."/>
        </authorList>
    </citation>
    <scope>NUCLEOTIDE SEQUENCE</scope>
</reference>